<dbReference type="InterPro" id="IPR000477">
    <property type="entry name" value="RT_dom"/>
</dbReference>
<name>A0AAV4HXR2_9GAST</name>
<reference evidence="2 3" key="1">
    <citation type="journal article" date="2021" name="Elife">
        <title>Chloroplast acquisition without the gene transfer in kleptoplastic sea slugs, Plakobranchus ocellatus.</title>
        <authorList>
            <person name="Maeda T."/>
            <person name="Takahashi S."/>
            <person name="Yoshida T."/>
            <person name="Shimamura S."/>
            <person name="Takaki Y."/>
            <person name="Nagai Y."/>
            <person name="Toyoda A."/>
            <person name="Suzuki Y."/>
            <person name="Arimoto A."/>
            <person name="Ishii H."/>
            <person name="Satoh N."/>
            <person name="Nishiyama T."/>
            <person name="Hasebe M."/>
            <person name="Maruyama T."/>
            <person name="Minagawa J."/>
            <person name="Obokata J."/>
            <person name="Shigenobu S."/>
        </authorList>
    </citation>
    <scope>NUCLEOTIDE SEQUENCE [LARGE SCALE GENOMIC DNA]</scope>
</reference>
<dbReference type="AlphaFoldDB" id="A0AAV4HXR2"/>
<sequence>MLDRKVKEIKEIITDHFKLKFRDDSTEDIQPFDGQPRPLLNCITQKEVRDSINKLNNGRAPGTYNICNQYIKYAPPMLDKQIAQILNKTFESHEPLRISDGLLVTLPKPGKAKGPPSNLRPTTLLTSLRKILSTIELSCIRPKIEVYLPTSQSRFRPNRSTSDVIWAHRWLTAKVQKDANLEINVTGIDTSAAFDTINRKELLTILKEIVEENELHIIQFLLSETTLDVKVYPRNSLYHQHRNTTRGQSKPRSFHNLFVICSKRYQECAEQLTAASSLYAL</sequence>
<dbReference type="GO" id="GO:0003964">
    <property type="term" value="F:RNA-directed DNA polymerase activity"/>
    <property type="evidence" value="ECO:0007669"/>
    <property type="project" value="UniProtKB-KW"/>
</dbReference>
<dbReference type="InterPro" id="IPR052560">
    <property type="entry name" value="RdDP_mobile_element"/>
</dbReference>
<dbReference type="PANTHER" id="PTHR36688:SF1">
    <property type="entry name" value="ENDONUCLEASE_EXONUCLEASE_PHOSPHATASE DOMAIN-CONTAINING PROTEIN"/>
    <property type="match status" value="1"/>
</dbReference>
<evidence type="ECO:0000313" key="3">
    <source>
        <dbReference type="Proteomes" id="UP000762676"/>
    </source>
</evidence>
<comment type="caution">
    <text evidence="2">The sequence shown here is derived from an EMBL/GenBank/DDBJ whole genome shotgun (WGS) entry which is preliminary data.</text>
</comment>
<dbReference type="EMBL" id="BMAT01012959">
    <property type="protein sequence ID" value="GFS02732.1"/>
    <property type="molecule type" value="Genomic_DNA"/>
</dbReference>
<keyword evidence="3" id="KW-1185">Reference proteome</keyword>
<keyword evidence="2" id="KW-0548">Nucleotidyltransferase</keyword>
<organism evidence="2 3">
    <name type="scientific">Elysia marginata</name>
    <dbReference type="NCBI Taxonomy" id="1093978"/>
    <lineage>
        <taxon>Eukaryota</taxon>
        <taxon>Metazoa</taxon>
        <taxon>Spiralia</taxon>
        <taxon>Lophotrochozoa</taxon>
        <taxon>Mollusca</taxon>
        <taxon>Gastropoda</taxon>
        <taxon>Heterobranchia</taxon>
        <taxon>Euthyneura</taxon>
        <taxon>Panpulmonata</taxon>
        <taxon>Sacoglossa</taxon>
        <taxon>Placobranchoidea</taxon>
        <taxon>Plakobranchidae</taxon>
        <taxon>Elysia</taxon>
    </lineage>
</organism>
<keyword evidence="2" id="KW-0695">RNA-directed DNA polymerase</keyword>
<dbReference type="Pfam" id="PF00078">
    <property type="entry name" value="RVT_1"/>
    <property type="match status" value="1"/>
</dbReference>
<gene>
    <name evidence="2" type="ORF">ElyMa_006452000</name>
</gene>
<evidence type="ECO:0000313" key="2">
    <source>
        <dbReference type="EMBL" id="GFS02732.1"/>
    </source>
</evidence>
<dbReference type="Proteomes" id="UP000762676">
    <property type="component" value="Unassembled WGS sequence"/>
</dbReference>
<keyword evidence="2" id="KW-0808">Transferase</keyword>
<protein>
    <submittedName>
        <fullName evidence="2">RNA-directed DNA polymerase from mobile element jockey-like</fullName>
    </submittedName>
</protein>
<feature type="domain" description="Reverse transcriptase" evidence="1">
    <location>
        <begin position="107"/>
        <end position="228"/>
    </location>
</feature>
<accession>A0AAV4HXR2</accession>
<proteinExistence type="predicted"/>
<evidence type="ECO:0000259" key="1">
    <source>
        <dbReference type="Pfam" id="PF00078"/>
    </source>
</evidence>
<dbReference type="PANTHER" id="PTHR36688">
    <property type="entry name" value="ENDO/EXONUCLEASE/PHOSPHATASE DOMAIN-CONTAINING PROTEIN"/>
    <property type="match status" value="1"/>
</dbReference>